<name>A0A194QYZ0_PAPMA</name>
<evidence type="ECO:0000313" key="2">
    <source>
        <dbReference type="EMBL" id="KPJ10504.1"/>
    </source>
</evidence>
<dbReference type="EMBL" id="KQ460949">
    <property type="protein sequence ID" value="KPJ10504.1"/>
    <property type="molecule type" value="Genomic_DNA"/>
</dbReference>
<sequence>MKYFAVFALLAVASAAVLPPSVVVNNPEVQEILASIQSPSTDPATAAALEQLLLEVLGIAKPEPIQVGPAIVDEYEPIHVGPAIVGEPIHVGPAIIDEYEPIHVGPAIVDEQEVAPVIPAPSAQSPLVQIILKINVPTNVPGSPVVVETVPPAPTPVQVVEEAAVAEPVIVVDQPVVPEPVIVAPVLPSPVVVLPDILN</sequence>
<organism evidence="2 3">
    <name type="scientific">Papilio machaon</name>
    <name type="common">Old World swallowtail butterfly</name>
    <dbReference type="NCBI Taxonomy" id="76193"/>
    <lineage>
        <taxon>Eukaryota</taxon>
        <taxon>Metazoa</taxon>
        <taxon>Ecdysozoa</taxon>
        <taxon>Arthropoda</taxon>
        <taxon>Hexapoda</taxon>
        <taxon>Insecta</taxon>
        <taxon>Pterygota</taxon>
        <taxon>Neoptera</taxon>
        <taxon>Endopterygota</taxon>
        <taxon>Lepidoptera</taxon>
        <taxon>Glossata</taxon>
        <taxon>Ditrysia</taxon>
        <taxon>Papilionoidea</taxon>
        <taxon>Papilionidae</taxon>
        <taxon>Papilioninae</taxon>
        <taxon>Papilio</taxon>
    </lineage>
</organism>
<reference evidence="2 3" key="1">
    <citation type="journal article" date="2015" name="Nat. Commun.">
        <title>Outbred genome sequencing and CRISPR/Cas9 gene editing in butterflies.</title>
        <authorList>
            <person name="Li X."/>
            <person name="Fan D."/>
            <person name="Zhang W."/>
            <person name="Liu G."/>
            <person name="Zhang L."/>
            <person name="Zhao L."/>
            <person name="Fang X."/>
            <person name="Chen L."/>
            <person name="Dong Y."/>
            <person name="Chen Y."/>
            <person name="Ding Y."/>
            <person name="Zhao R."/>
            <person name="Feng M."/>
            <person name="Zhu Y."/>
            <person name="Feng Y."/>
            <person name="Jiang X."/>
            <person name="Zhu D."/>
            <person name="Xiang H."/>
            <person name="Feng X."/>
            <person name="Li S."/>
            <person name="Wang J."/>
            <person name="Zhang G."/>
            <person name="Kronforst M.R."/>
            <person name="Wang W."/>
        </authorList>
    </citation>
    <scope>NUCLEOTIDE SEQUENCE [LARGE SCALE GENOMIC DNA]</scope>
    <source>
        <strain evidence="2">Ya'a_city_454_Pm</strain>
        <tissue evidence="2">Whole body</tissue>
    </source>
</reference>
<dbReference type="Proteomes" id="UP000053240">
    <property type="component" value="Unassembled WGS sequence"/>
</dbReference>
<evidence type="ECO:0000313" key="3">
    <source>
        <dbReference type="Proteomes" id="UP000053240"/>
    </source>
</evidence>
<protein>
    <submittedName>
        <fullName evidence="2">Uncharacterized protein</fullName>
    </submittedName>
</protein>
<gene>
    <name evidence="2" type="ORF">RR48_09638</name>
</gene>
<keyword evidence="3" id="KW-1185">Reference proteome</keyword>
<proteinExistence type="predicted"/>
<feature type="chain" id="PRO_5012452801" evidence="1">
    <location>
        <begin position="16"/>
        <end position="199"/>
    </location>
</feature>
<accession>A0A194QYZ0</accession>
<keyword evidence="1" id="KW-0732">Signal</keyword>
<evidence type="ECO:0000256" key="1">
    <source>
        <dbReference type="SAM" id="SignalP"/>
    </source>
</evidence>
<dbReference type="AlphaFoldDB" id="A0A194QYZ0"/>
<feature type="signal peptide" evidence="1">
    <location>
        <begin position="1"/>
        <end position="15"/>
    </location>
</feature>
<dbReference type="InParanoid" id="A0A194QYZ0"/>